<reference evidence="1" key="1">
    <citation type="journal article" date="2015" name="Nature">
        <title>Complex archaea that bridge the gap between prokaryotes and eukaryotes.</title>
        <authorList>
            <person name="Spang A."/>
            <person name="Saw J.H."/>
            <person name="Jorgensen S.L."/>
            <person name="Zaremba-Niedzwiedzka K."/>
            <person name="Martijn J."/>
            <person name="Lind A.E."/>
            <person name="van Eijk R."/>
            <person name="Schleper C."/>
            <person name="Guy L."/>
            <person name="Ettema T.J."/>
        </authorList>
    </citation>
    <scope>NUCLEOTIDE SEQUENCE</scope>
</reference>
<name>A0A0F9TK33_9ZZZZ</name>
<dbReference type="AlphaFoldDB" id="A0A0F9TK33"/>
<evidence type="ECO:0000313" key="1">
    <source>
        <dbReference type="EMBL" id="KKN81595.1"/>
    </source>
</evidence>
<gene>
    <name evidence="1" type="ORF">LCGC14_0318640</name>
</gene>
<sequence length="86" mass="10580">MGRTRAWRRHQKERVIENRLRLVRDLSQDDDWYEQLLEKRSRLSAHSPYDCGKTRCQICHFGKVFYRKGRHNERWKATQEELLHVA</sequence>
<organism evidence="1">
    <name type="scientific">marine sediment metagenome</name>
    <dbReference type="NCBI Taxonomy" id="412755"/>
    <lineage>
        <taxon>unclassified sequences</taxon>
        <taxon>metagenomes</taxon>
        <taxon>ecological metagenomes</taxon>
    </lineage>
</organism>
<comment type="caution">
    <text evidence="1">The sequence shown here is derived from an EMBL/GenBank/DDBJ whole genome shotgun (WGS) entry which is preliminary data.</text>
</comment>
<proteinExistence type="predicted"/>
<accession>A0A0F9TK33</accession>
<protein>
    <submittedName>
        <fullName evidence="1">Uncharacterized protein</fullName>
    </submittedName>
</protein>
<dbReference type="EMBL" id="LAZR01000213">
    <property type="protein sequence ID" value="KKN81595.1"/>
    <property type="molecule type" value="Genomic_DNA"/>
</dbReference>